<evidence type="ECO:0000313" key="3">
    <source>
        <dbReference type="Proteomes" id="UP000008975"/>
    </source>
</evidence>
<dbReference type="HOGENOM" id="CLU_1957077_0_0_11"/>
<dbReference type="GO" id="GO:0016787">
    <property type="term" value="F:hydrolase activity"/>
    <property type="evidence" value="ECO:0007669"/>
    <property type="project" value="UniProtKB-KW"/>
</dbReference>
<keyword evidence="2" id="KW-0378">Hydrolase</keyword>
<evidence type="ECO:0000256" key="1">
    <source>
        <dbReference type="SAM" id="MobiDB-lite"/>
    </source>
</evidence>
<reference evidence="2 3" key="1">
    <citation type="journal article" date="2011" name="J. Bacteriol.">
        <title>Genome sequence of Microbacterium testaceum StLB037, an N-acylhomoserine lactone-degrading bacterium isolated from potato leaves.</title>
        <authorList>
            <person name="Morohoshi T."/>
            <person name="Wang W.-Z."/>
            <person name="Someya N."/>
            <person name="Ikeda T."/>
        </authorList>
    </citation>
    <scope>NUCLEOTIDE SEQUENCE [LARGE SCALE GENOMIC DNA]</scope>
    <source>
        <strain evidence="2 3">StLB037</strain>
    </source>
</reference>
<protein>
    <submittedName>
        <fullName evidence="2">Predicted hydrolase of the HAD superfamily</fullName>
    </submittedName>
</protein>
<dbReference type="AlphaFoldDB" id="E8NEJ8"/>
<name>E8NEJ8_MICTS</name>
<feature type="region of interest" description="Disordered" evidence="1">
    <location>
        <begin position="91"/>
        <end position="110"/>
    </location>
</feature>
<accession>E8NEJ8</accession>
<organism evidence="2 3">
    <name type="scientific">Microbacterium testaceum (strain StLB037)</name>
    <dbReference type="NCBI Taxonomy" id="979556"/>
    <lineage>
        <taxon>Bacteria</taxon>
        <taxon>Bacillati</taxon>
        <taxon>Actinomycetota</taxon>
        <taxon>Actinomycetes</taxon>
        <taxon>Micrococcales</taxon>
        <taxon>Microbacteriaceae</taxon>
        <taxon>Microbacterium</taxon>
    </lineage>
</organism>
<reference key="2">
    <citation type="submission" date="2011-02" db="EMBL/GenBank/DDBJ databases">
        <title>Genome sequence of Microbacterium testaceum StLB037.</title>
        <authorList>
            <person name="Morohoshi T."/>
            <person name="Wang W.Z."/>
            <person name="Someya N."/>
            <person name="Ikeda T."/>
        </authorList>
    </citation>
    <scope>NUCLEOTIDE SEQUENCE</scope>
    <source>
        <strain>StLB037</strain>
    </source>
</reference>
<dbReference type="Proteomes" id="UP000008975">
    <property type="component" value="Chromosome"/>
</dbReference>
<dbReference type="KEGG" id="mts:MTES_2119"/>
<dbReference type="EMBL" id="AP012052">
    <property type="protein sequence ID" value="BAJ75083.1"/>
    <property type="molecule type" value="Genomic_DNA"/>
</dbReference>
<gene>
    <name evidence="2" type="ordered locus">MTES_2119</name>
</gene>
<feature type="region of interest" description="Disordered" evidence="1">
    <location>
        <begin position="39"/>
        <end position="69"/>
    </location>
</feature>
<evidence type="ECO:0000313" key="2">
    <source>
        <dbReference type="EMBL" id="BAJ75083.1"/>
    </source>
</evidence>
<proteinExistence type="predicted"/>
<sequence length="128" mass="14033">MFIAEDGSVEEAEVQDLFAGILSRDEMVSVEEREKVVVPVPQQTGETVSPDGPDGRLVPATEWGTRPERRWSPSAVLLSTQTAVGVRHAKTPRKLSFSRGSHKAHLAETEGFEPSVPLRGLHLSRVVH</sequence>